<protein>
    <submittedName>
        <fullName evidence="2">Uncharacterized protein</fullName>
    </submittedName>
</protein>
<gene>
    <name evidence="2" type="ORF">FRUB_06850</name>
</gene>
<evidence type="ECO:0000256" key="1">
    <source>
        <dbReference type="SAM" id="MobiDB-lite"/>
    </source>
</evidence>
<proteinExistence type="predicted"/>
<dbReference type="RefSeq" id="WP_143393624.1">
    <property type="nucleotide sequence ID" value="NZ_NIDE01000014.1"/>
</dbReference>
<dbReference type="Proteomes" id="UP000214646">
    <property type="component" value="Unassembled WGS sequence"/>
</dbReference>
<keyword evidence="3" id="KW-1185">Reference proteome</keyword>
<dbReference type="OrthoDB" id="301973at2"/>
<evidence type="ECO:0000313" key="2">
    <source>
        <dbReference type="EMBL" id="OWK37730.1"/>
    </source>
</evidence>
<dbReference type="EMBL" id="NIDE01000014">
    <property type="protein sequence ID" value="OWK37730.1"/>
    <property type="molecule type" value="Genomic_DNA"/>
</dbReference>
<accession>A0A225D808</accession>
<reference evidence="3" key="1">
    <citation type="submission" date="2017-06" db="EMBL/GenBank/DDBJ databases">
        <title>Genome analysis of Fimbriiglobus ruber SP5, the first member of the order Planctomycetales with confirmed chitinolytic capability.</title>
        <authorList>
            <person name="Ravin N.V."/>
            <person name="Rakitin A.L."/>
            <person name="Ivanova A.A."/>
            <person name="Beletsky A.V."/>
            <person name="Kulichevskaya I.S."/>
            <person name="Mardanov A.V."/>
            <person name="Dedysh S.N."/>
        </authorList>
    </citation>
    <scope>NUCLEOTIDE SEQUENCE [LARGE SCALE GENOMIC DNA]</scope>
    <source>
        <strain evidence="3">SP5</strain>
    </source>
</reference>
<feature type="region of interest" description="Disordered" evidence="1">
    <location>
        <begin position="75"/>
        <end position="94"/>
    </location>
</feature>
<comment type="caution">
    <text evidence="2">The sequence shown here is derived from an EMBL/GenBank/DDBJ whole genome shotgun (WGS) entry which is preliminary data.</text>
</comment>
<sequence>MDQADQDRRVHVLTLVDPDGTVHHDRWLTDAALNKTYADERVGMLDYWEIGGRDMRHFRWITDLELTAGTVSDITRAGGRGGGSRTRRSTPSRTGTMHLNTISATARITWRRSLPC</sequence>
<dbReference type="AlphaFoldDB" id="A0A225D808"/>
<evidence type="ECO:0000313" key="3">
    <source>
        <dbReference type="Proteomes" id="UP000214646"/>
    </source>
</evidence>
<organism evidence="2 3">
    <name type="scientific">Fimbriiglobus ruber</name>
    <dbReference type="NCBI Taxonomy" id="1908690"/>
    <lineage>
        <taxon>Bacteria</taxon>
        <taxon>Pseudomonadati</taxon>
        <taxon>Planctomycetota</taxon>
        <taxon>Planctomycetia</taxon>
        <taxon>Gemmatales</taxon>
        <taxon>Gemmataceae</taxon>
        <taxon>Fimbriiglobus</taxon>
    </lineage>
</organism>
<name>A0A225D808_9BACT</name>